<name>A0A5C3KQ65_COPMA</name>
<dbReference type="PANTHER" id="PTHR43130">
    <property type="entry name" value="ARAC-FAMILY TRANSCRIPTIONAL REGULATOR"/>
    <property type="match status" value="1"/>
</dbReference>
<dbReference type="EMBL" id="ML210245">
    <property type="protein sequence ID" value="TFK22245.1"/>
    <property type="molecule type" value="Genomic_DNA"/>
</dbReference>
<evidence type="ECO:0000259" key="1">
    <source>
        <dbReference type="Pfam" id="PF01965"/>
    </source>
</evidence>
<evidence type="ECO:0000313" key="3">
    <source>
        <dbReference type="Proteomes" id="UP000307440"/>
    </source>
</evidence>
<dbReference type="SUPFAM" id="SSF52317">
    <property type="entry name" value="Class I glutamine amidotransferase-like"/>
    <property type="match status" value="1"/>
</dbReference>
<sequence>MATTTTKILELPEGSAPTDAVPVSFGLILYNGFQALDVFGPIDALNVLSLAYPIKLHIIAKSLDPVSTKTPQGFEHPGSAFSQSIVPTHTFDNAPKLDVLIIPGGLGNRPPEDVGSLLEYIRRVYPTVQYVITVCTGSYLLACTGILDGRTATTNKAGFRRVAEACPNVNWVGKARWVADGNIWTSSGVSAGLDVIFAWIEKVYGDGIAKKIANWLEYERHTDPNWDPFADLYGLK</sequence>
<dbReference type="STRING" id="230819.A0A5C3KQ65"/>
<reference evidence="2 3" key="1">
    <citation type="journal article" date="2019" name="Nat. Ecol. Evol.">
        <title>Megaphylogeny resolves global patterns of mushroom evolution.</title>
        <authorList>
            <person name="Varga T."/>
            <person name="Krizsan K."/>
            <person name="Foldi C."/>
            <person name="Dima B."/>
            <person name="Sanchez-Garcia M."/>
            <person name="Sanchez-Ramirez S."/>
            <person name="Szollosi G.J."/>
            <person name="Szarkandi J.G."/>
            <person name="Papp V."/>
            <person name="Albert L."/>
            <person name="Andreopoulos W."/>
            <person name="Angelini C."/>
            <person name="Antonin V."/>
            <person name="Barry K.W."/>
            <person name="Bougher N.L."/>
            <person name="Buchanan P."/>
            <person name="Buyck B."/>
            <person name="Bense V."/>
            <person name="Catcheside P."/>
            <person name="Chovatia M."/>
            <person name="Cooper J."/>
            <person name="Damon W."/>
            <person name="Desjardin D."/>
            <person name="Finy P."/>
            <person name="Geml J."/>
            <person name="Haridas S."/>
            <person name="Hughes K."/>
            <person name="Justo A."/>
            <person name="Karasinski D."/>
            <person name="Kautmanova I."/>
            <person name="Kiss B."/>
            <person name="Kocsube S."/>
            <person name="Kotiranta H."/>
            <person name="LaButti K.M."/>
            <person name="Lechner B.E."/>
            <person name="Liimatainen K."/>
            <person name="Lipzen A."/>
            <person name="Lukacs Z."/>
            <person name="Mihaltcheva S."/>
            <person name="Morgado L.N."/>
            <person name="Niskanen T."/>
            <person name="Noordeloos M.E."/>
            <person name="Ohm R.A."/>
            <person name="Ortiz-Santana B."/>
            <person name="Ovrebo C."/>
            <person name="Racz N."/>
            <person name="Riley R."/>
            <person name="Savchenko A."/>
            <person name="Shiryaev A."/>
            <person name="Soop K."/>
            <person name="Spirin V."/>
            <person name="Szebenyi C."/>
            <person name="Tomsovsky M."/>
            <person name="Tulloss R.E."/>
            <person name="Uehling J."/>
            <person name="Grigoriev I.V."/>
            <person name="Vagvolgyi C."/>
            <person name="Papp T."/>
            <person name="Martin F.M."/>
            <person name="Miettinen O."/>
            <person name="Hibbett D.S."/>
            <person name="Nagy L.G."/>
        </authorList>
    </citation>
    <scope>NUCLEOTIDE SEQUENCE [LARGE SCALE GENOMIC DNA]</scope>
    <source>
        <strain evidence="2 3">CBS 121175</strain>
    </source>
</reference>
<gene>
    <name evidence="2" type="ORF">FA15DRAFT_596433</name>
</gene>
<dbReference type="InterPro" id="IPR029062">
    <property type="entry name" value="Class_I_gatase-like"/>
</dbReference>
<evidence type="ECO:0000313" key="2">
    <source>
        <dbReference type="EMBL" id="TFK22245.1"/>
    </source>
</evidence>
<dbReference type="Gene3D" id="3.40.50.880">
    <property type="match status" value="1"/>
</dbReference>
<dbReference type="InterPro" id="IPR052158">
    <property type="entry name" value="INH-QAR"/>
</dbReference>
<dbReference type="Proteomes" id="UP000307440">
    <property type="component" value="Unassembled WGS sequence"/>
</dbReference>
<protein>
    <submittedName>
        <fullName evidence="2">DJ-1/PfpI family protein</fullName>
    </submittedName>
</protein>
<organism evidence="2 3">
    <name type="scientific">Coprinopsis marcescibilis</name>
    <name type="common">Agaric fungus</name>
    <name type="synonym">Psathyrella marcescibilis</name>
    <dbReference type="NCBI Taxonomy" id="230819"/>
    <lineage>
        <taxon>Eukaryota</taxon>
        <taxon>Fungi</taxon>
        <taxon>Dikarya</taxon>
        <taxon>Basidiomycota</taxon>
        <taxon>Agaricomycotina</taxon>
        <taxon>Agaricomycetes</taxon>
        <taxon>Agaricomycetidae</taxon>
        <taxon>Agaricales</taxon>
        <taxon>Agaricineae</taxon>
        <taxon>Psathyrellaceae</taxon>
        <taxon>Coprinopsis</taxon>
    </lineage>
</organism>
<dbReference type="CDD" id="cd03139">
    <property type="entry name" value="GATase1_PfpI_2"/>
    <property type="match status" value="1"/>
</dbReference>
<accession>A0A5C3KQ65</accession>
<dbReference type="InterPro" id="IPR002818">
    <property type="entry name" value="DJ-1/PfpI"/>
</dbReference>
<keyword evidence="3" id="KW-1185">Reference proteome</keyword>
<dbReference type="AlphaFoldDB" id="A0A5C3KQ65"/>
<proteinExistence type="predicted"/>
<dbReference type="PANTHER" id="PTHR43130:SF15">
    <property type="entry name" value="THIJ_PFPI FAMILY PROTEIN (AFU_ORTHOLOGUE AFUA_5G14240)"/>
    <property type="match status" value="1"/>
</dbReference>
<dbReference type="OrthoDB" id="543156at2759"/>
<dbReference type="Pfam" id="PF01965">
    <property type="entry name" value="DJ-1_PfpI"/>
    <property type="match status" value="1"/>
</dbReference>
<feature type="domain" description="DJ-1/PfpI" evidence="1">
    <location>
        <begin position="27"/>
        <end position="201"/>
    </location>
</feature>